<feature type="domain" description="Integrase catalytic" evidence="8">
    <location>
        <begin position="462"/>
        <end position="629"/>
    </location>
</feature>
<evidence type="ECO:0000259" key="8">
    <source>
        <dbReference type="PROSITE" id="PS50994"/>
    </source>
</evidence>
<dbReference type="InterPro" id="IPR025724">
    <property type="entry name" value="GAG-pre-integrase_dom"/>
</dbReference>
<gene>
    <name evidence="9" type="ORF">KSP39_PZI013474</name>
</gene>
<dbReference type="InterPro" id="IPR036875">
    <property type="entry name" value="Znf_CCHC_sf"/>
</dbReference>
<dbReference type="SUPFAM" id="SSF53098">
    <property type="entry name" value="Ribonuclease H-like"/>
    <property type="match status" value="1"/>
</dbReference>
<dbReference type="Pfam" id="PF25597">
    <property type="entry name" value="SH3_retrovirus"/>
    <property type="match status" value="1"/>
</dbReference>
<keyword evidence="10" id="KW-1185">Reference proteome</keyword>
<dbReference type="InterPro" id="IPR001878">
    <property type="entry name" value="Znf_CCHC"/>
</dbReference>
<keyword evidence="3" id="KW-0064">Aspartyl protease</keyword>
<evidence type="ECO:0000256" key="2">
    <source>
        <dbReference type="ARBA" id="ARBA00022723"/>
    </source>
</evidence>
<dbReference type="PANTHER" id="PTHR42648">
    <property type="entry name" value="TRANSPOSASE, PUTATIVE-RELATED"/>
    <property type="match status" value="1"/>
</dbReference>
<dbReference type="Pfam" id="PF07727">
    <property type="entry name" value="RVT_2"/>
    <property type="match status" value="1"/>
</dbReference>
<dbReference type="SUPFAM" id="SSF56672">
    <property type="entry name" value="DNA/RNA polymerases"/>
    <property type="match status" value="1"/>
</dbReference>
<feature type="compositionally biased region" description="Basic residues" evidence="6">
    <location>
        <begin position="207"/>
        <end position="219"/>
    </location>
</feature>
<sequence>MTAKFEIPKYDGKIDFGLWQKRIKAVLVQQSLHKALLGKEKSGKKDDECEELDLKAISTIQLCLADEVMYNVVDAETAADLWKKLEELYMSKSLTNKLYVKKQLYSLRMSESTQLLEHMNVFNKLTSQLRSMEIKVEKEDQALLLLSSLPKSFDHLVTTILYGKDTLKMEEVMTTLLSNETRSKSGPSTSEGLFVKSSEPARGRSRDRGKKVNRFRSKSKTQNNKCHYCKEEGHWKNNCPKKKLKEKRQEPQQAAVASDPESEADVLHVRSTIDSCNFWIMDTGCTYHMCPNKEWFHSFRQHDEGRVLMGNNSECRTMGIGSIRIKMFDGTVRTLTDVRYVPDLRKSLISLGTLEAAGYSYTGDGGYLKVKKGALVFMKGERCGTIYRLIGSTITGDAAVSTTSDEDSSLLWHARLGHMSERGLLELHKKGLLKGIKTCKLDFCKTCVLGKQCKVKFVTSSKRSKQVLEYIHSDVWGPAPEPSLGETRYFVTFIDDFSRKVWIYFLKHKSEVFEKFKIWKTKVEKQTGKEVKYLRSDNGGEYTSTEFQNYCNQEGITRHLTIPGTPQQNGVAERMNRTLLERARCMRLFADLPKSFWAEAINTACYLVNRSPSMSLDLKSPQEVWSGTSVGYSDIHIFGFPVYTLMQDSERTKLDAKSRRCIYLGQKAGTKGFKLWNPETMKVEVKRDVIFDEASMLKKSQSHTREAERTPVSPMQVELEESDKVDDHDDSSDSEDTDVAQPTEAEPYTIARGKARREVRLPLRLLDTVAYAFQVISSDPSSYREAVESRDCSQWKAAMVEEMDSLQKNQTWDLVFKKKESTSGEDQWRYKARFVAKGFAQKRGVDFDEIFSPVVKHCSIRMLLAIAAMWDMELEQMDVKTAFLHGSLDEEIYILQPDGFVRPGDEKKVCKLKRSLYGLKQAPRMWNKRFDTFMTSHGYSRSQYDSCVYYRFLANGDILILMLYVDDMLIACKSAREIQVLKQTLHAEFEMKDLGHA</sequence>
<accession>A0AAP0BDH5</accession>
<dbReference type="Pfam" id="PF22936">
    <property type="entry name" value="Pol_BBD"/>
    <property type="match status" value="1"/>
</dbReference>
<feature type="domain" description="CCHC-type" evidence="7">
    <location>
        <begin position="225"/>
        <end position="241"/>
    </location>
</feature>
<dbReference type="InterPro" id="IPR043502">
    <property type="entry name" value="DNA/RNA_pol_sf"/>
</dbReference>
<evidence type="ECO:0000256" key="5">
    <source>
        <dbReference type="PROSITE-ProRule" id="PRU00047"/>
    </source>
</evidence>
<evidence type="ECO:0000313" key="10">
    <source>
        <dbReference type="Proteomes" id="UP001418222"/>
    </source>
</evidence>
<proteinExistence type="predicted"/>
<dbReference type="SUPFAM" id="SSF57756">
    <property type="entry name" value="Retrovirus zinc finger-like domains"/>
    <property type="match status" value="1"/>
</dbReference>
<dbReference type="GO" id="GO:0008270">
    <property type="term" value="F:zinc ion binding"/>
    <property type="evidence" value="ECO:0007669"/>
    <property type="project" value="UniProtKB-KW"/>
</dbReference>
<dbReference type="PROSITE" id="PS50158">
    <property type="entry name" value="ZF_CCHC"/>
    <property type="match status" value="1"/>
</dbReference>
<feature type="region of interest" description="Disordered" evidence="6">
    <location>
        <begin position="700"/>
        <end position="751"/>
    </location>
</feature>
<dbReference type="InterPro" id="IPR012337">
    <property type="entry name" value="RNaseH-like_sf"/>
</dbReference>
<feature type="compositionally biased region" description="Polar residues" evidence="6">
    <location>
        <begin position="178"/>
        <end position="191"/>
    </location>
</feature>
<feature type="region of interest" description="Disordered" evidence="6">
    <location>
        <begin position="178"/>
        <end position="219"/>
    </location>
</feature>
<feature type="region of interest" description="Disordered" evidence="6">
    <location>
        <begin position="242"/>
        <end position="261"/>
    </location>
</feature>
<evidence type="ECO:0008006" key="11">
    <source>
        <dbReference type="Google" id="ProtNLM"/>
    </source>
</evidence>
<dbReference type="AlphaFoldDB" id="A0AAP0BDH5"/>
<dbReference type="SMART" id="SM00343">
    <property type="entry name" value="ZnF_C2HC"/>
    <property type="match status" value="1"/>
</dbReference>
<dbReference type="Pfam" id="PF14223">
    <property type="entry name" value="Retrotran_gag_2"/>
    <property type="match status" value="1"/>
</dbReference>
<keyword evidence="5" id="KW-0862">Zinc</keyword>
<dbReference type="Proteomes" id="UP001418222">
    <property type="component" value="Unassembled WGS sequence"/>
</dbReference>
<dbReference type="InterPro" id="IPR036397">
    <property type="entry name" value="RNaseH_sf"/>
</dbReference>
<evidence type="ECO:0000313" key="9">
    <source>
        <dbReference type="EMBL" id="KAK8936148.1"/>
    </source>
</evidence>
<keyword evidence="4" id="KW-0378">Hydrolase</keyword>
<keyword evidence="2" id="KW-0479">Metal-binding</keyword>
<dbReference type="InterPro" id="IPR039537">
    <property type="entry name" value="Retrotran_Ty1/copia-like"/>
</dbReference>
<comment type="caution">
    <text evidence="9">The sequence shown here is derived from an EMBL/GenBank/DDBJ whole genome shotgun (WGS) entry which is preliminary data.</text>
</comment>
<name>A0AAP0BDH5_9ASPA</name>
<dbReference type="Gene3D" id="4.10.60.10">
    <property type="entry name" value="Zinc finger, CCHC-type"/>
    <property type="match status" value="1"/>
</dbReference>
<evidence type="ECO:0000256" key="1">
    <source>
        <dbReference type="ARBA" id="ARBA00022670"/>
    </source>
</evidence>
<evidence type="ECO:0000256" key="3">
    <source>
        <dbReference type="ARBA" id="ARBA00022750"/>
    </source>
</evidence>
<evidence type="ECO:0000256" key="4">
    <source>
        <dbReference type="ARBA" id="ARBA00022801"/>
    </source>
</evidence>
<evidence type="ECO:0000256" key="6">
    <source>
        <dbReference type="SAM" id="MobiDB-lite"/>
    </source>
</evidence>
<keyword evidence="5" id="KW-0863">Zinc-finger</keyword>
<organism evidence="9 10">
    <name type="scientific">Platanthera zijinensis</name>
    <dbReference type="NCBI Taxonomy" id="2320716"/>
    <lineage>
        <taxon>Eukaryota</taxon>
        <taxon>Viridiplantae</taxon>
        <taxon>Streptophyta</taxon>
        <taxon>Embryophyta</taxon>
        <taxon>Tracheophyta</taxon>
        <taxon>Spermatophyta</taxon>
        <taxon>Magnoliopsida</taxon>
        <taxon>Liliopsida</taxon>
        <taxon>Asparagales</taxon>
        <taxon>Orchidaceae</taxon>
        <taxon>Orchidoideae</taxon>
        <taxon>Orchideae</taxon>
        <taxon>Orchidinae</taxon>
        <taxon>Platanthera</taxon>
    </lineage>
</organism>
<dbReference type="Pfam" id="PF13976">
    <property type="entry name" value="gag_pre-integrs"/>
    <property type="match status" value="1"/>
</dbReference>
<dbReference type="Pfam" id="PF00665">
    <property type="entry name" value="rve"/>
    <property type="match status" value="1"/>
</dbReference>
<protein>
    <recommendedName>
        <fullName evidence="11">Gag-pol polyprotein</fullName>
    </recommendedName>
</protein>
<dbReference type="GO" id="GO:0015074">
    <property type="term" value="P:DNA integration"/>
    <property type="evidence" value="ECO:0007669"/>
    <property type="project" value="InterPro"/>
</dbReference>
<keyword evidence="1" id="KW-0645">Protease</keyword>
<dbReference type="PANTHER" id="PTHR42648:SF28">
    <property type="entry name" value="TRANSPOSON-ENCODED PROTEIN WITH RIBONUCLEASE H-LIKE AND RETROVIRUS ZINC FINGER-LIKE DOMAINS"/>
    <property type="match status" value="1"/>
</dbReference>
<dbReference type="InterPro" id="IPR057670">
    <property type="entry name" value="SH3_retrovirus"/>
</dbReference>
<dbReference type="InterPro" id="IPR013103">
    <property type="entry name" value="RVT_2"/>
</dbReference>
<dbReference type="GO" id="GO:0003676">
    <property type="term" value="F:nucleic acid binding"/>
    <property type="evidence" value="ECO:0007669"/>
    <property type="project" value="InterPro"/>
</dbReference>
<reference evidence="9 10" key="1">
    <citation type="journal article" date="2022" name="Nat. Plants">
        <title>Genomes of leafy and leafless Platanthera orchids illuminate the evolution of mycoheterotrophy.</title>
        <authorList>
            <person name="Li M.H."/>
            <person name="Liu K.W."/>
            <person name="Li Z."/>
            <person name="Lu H.C."/>
            <person name="Ye Q.L."/>
            <person name="Zhang D."/>
            <person name="Wang J.Y."/>
            <person name="Li Y.F."/>
            <person name="Zhong Z.M."/>
            <person name="Liu X."/>
            <person name="Yu X."/>
            <person name="Liu D.K."/>
            <person name="Tu X.D."/>
            <person name="Liu B."/>
            <person name="Hao Y."/>
            <person name="Liao X.Y."/>
            <person name="Jiang Y.T."/>
            <person name="Sun W.H."/>
            <person name="Chen J."/>
            <person name="Chen Y.Q."/>
            <person name="Ai Y."/>
            <person name="Zhai J.W."/>
            <person name="Wu S.S."/>
            <person name="Zhou Z."/>
            <person name="Hsiao Y.Y."/>
            <person name="Wu W.L."/>
            <person name="Chen Y.Y."/>
            <person name="Lin Y.F."/>
            <person name="Hsu J.L."/>
            <person name="Li C.Y."/>
            <person name="Wang Z.W."/>
            <person name="Zhao X."/>
            <person name="Zhong W.Y."/>
            <person name="Ma X.K."/>
            <person name="Ma L."/>
            <person name="Huang J."/>
            <person name="Chen G.Z."/>
            <person name="Huang M.Z."/>
            <person name="Huang L."/>
            <person name="Peng D.H."/>
            <person name="Luo Y.B."/>
            <person name="Zou S.Q."/>
            <person name="Chen S.P."/>
            <person name="Lan S."/>
            <person name="Tsai W.C."/>
            <person name="Van de Peer Y."/>
            <person name="Liu Z.J."/>
        </authorList>
    </citation>
    <scope>NUCLEOTIDE SEQUENCE [LARGE SCALE GENOMIC DNA]</scope>
    <source>
        <strain evidence="9">Lor287</strain>
    </source>
</reference>
<dbReference type="GO" id="GO:0006508">
    <property type="term" value="P:proteolysis"/>
    <property type="evidence" value="ECO:0007669"/>
    <property type="project" value="UniProtKB-KW"/>
</dbReference>
<dbReference type="EMBL" id="JBBWWQ010000011">
    <property type="protein sequence ID" value="KAK8936148.1"/>
    <property type="molecule type" value="Genomic_DNA"/>
</dbReference>
<dbReference type="PROSITE" id="PS50994">
    <property type="entry name" value="INTEGRASE"/>
    <property type="match status" value="1"/>
</dbReference>
<dbReference type="GO" id="GO:0004190">
    <property type="term" value="F:aspartic-type endopeptidase activity"/>
    <property type="evidence" value="ECO:0007669"/>
    <property type="project" value="UniProtKB-KW"/>
</dbReference>
<dbReference type="InterPro" id="IPR054722">
    <property type="entry name" value="PolX-like_BBD"/>
</dbReference>
<feature type="compositionally biased region" description="Acidic residues" evidence="6">
    <location>
        <begin position="718"/>
        <end position="738"/>
    </location>
</feature>
<dbReference type="Gene3D" id="3.30.420.10">
    <property type="entry name" value="Ribonuclease H-like superfamily/Ribonuclease H"/>
    <property type="match status" value="1"/>
</dbReference>
<dbReference type="InterPro" id="IPR001584">
    <property type="entry name" value="Integrase_cat-core"/>
</dbReference>
<evidence type="ECO:0000259" key="7">
    <source>
        <dbReference type="PROSITE" id="PS50158"/>
    </source>
</evidence>